<name>A0A1N7M039_9RHOB</name>
<evidence type="ECO:0000259" key="7">
    <source>
        <dbReference type="Pfam" id="PF03772"/>
    </source>
</evidence>
<feature type="transmembrane region" description="Helical" evidence="6">
    <location>
        <begin position="295"/>
        <end position="315"/>
    </location>
</feature>
<feature type="transmembrane region" description="Helical" evidence="6">
    <location>
        <begin position="483"/>
        <end position="507"/>
    </location>
</feature>
<evidence type="ECO:0000313" key="9">
    <source>
        <dbReference type="EMBL" id="SIS79321.1"/>
    </source>
</evidence>
<keyword evidence="10" id="KW-1185">Reference proteome</keyword>
<evidence type="ECO:0000256" key="3">
    <source>
        <dbReference type="ARBA" id="ARBA00022692"/>
    </source>
</evidence>
<dbReference type="InterPro" id="IPR052159">
    <property type="entry name" value="Competence_DNA_uptake"/>
</dbReference>
<comment type="subcellular location">
    <subcellularLocation>
        <location evidence="1">Cell membrane</location>
        <topology evidence="1">Multi-pass membrane protein</topology>
    </subcellularLocation>
</comment>
<sequence>MGGVGAWLLAERGRLFPWVPVCMACGIGMWLSWPGEPAGAYWVAFGLALAGLAVWQAPAAVVQPLGAALLAGCLGFLLAGARSDRVAAPVLGFRYYGPVEGRIVDIDRSQSDRPRLTLDRVVLERVPPERTPGRVRVALHGDQGFVDPQPGMRVMMTAHLTPPEGAVEPGGFDFQRLSWFRGLGAVGYVRTPVLPHSPPAAWEAWITRLRMYLSQSLQAAIPGEPGAFAAAMMTGDRSGMGAEAVRALRDSSLYHLVSISGVHMGLLAGFVFAALRYGLAMIPPLALRIPTRKVAAVVALVAAAFYLVLSGGDVATSRAFVMVAMMLGAVLLDRRAVTLRSVAMAAVVLLTLQPEGVAEPGFQMSFAATVALVAGFGAFSRLVPPGRMPGWLRPLVALVVSSVLAGFASAPFAAAHFNRFTDYGLVANVLASPLMGLMVMPSAVMAAVLAPVGLGAPALWLLDLGTGWILAIARMVAGWDGAVTMIAAPAPWALPVLALGGCTLVLMRGRARLLGALPVVAVLLLWQEDRPHLLISADGALLGLMGDGGRAISAPRGNGFSARSWLENDGDPAIQDMAARRAGFTGVKGDLRFALGPVLGASLTGKGAAQRVEAACADADLVILAGRLDGPPPQGCRVIDQSLLTRTGPLAIRLDPEGRLDLRATRPSHLRRWSGHPPPPDPAQLTALTFQSPRDAQASGQ</sequence>
<evidence type="ECO:0000256" key="5">
    <source>
        <dbReference type="ARBA" id="ARBA00023136"/>
    </source>
</evidence>
<gene>
    <name evidence="9" type="ORF">SAMN05421774_102298</name>
</gene>
<dbReference type="STRING" id="1086013.SAMN05421774_102298"/>
<dbReference type="InterPro" id="IPR004477">
    <property type="entry name" value="ComEC_N"/>
</dbReference>
<dbReference type="Proteomes" id="UP000186141">
    <property type="component" value="Unassembled WGS sequence"/>
</dbReference>
<accession>A0A1N7M039</accession>
<dbReference type="Pfam" id="PF03772">
    <property type="entry name" value="Competence"/>
    <property type="match status" value="1"/>
</dbReference>
<keyword evidence="5 6" id="KW-0472">Membrane</keyword>
<feature type="transmembrane region" description="Helical" evidence="6">
    <location>
        <begin position="64"/>
        <end position="81"/>
    </location>
</feature>
<keyword evidence="3 6" id="KW-0812">Transmembrane</keyword>
<keyword evidence="4 6" id="KW-1133">Transmembrane helix</keyword>
<evidence type="ECO:0000256" key="4">
    <source>
        <dbReference type="ARBA" id="ARBA00022989"/>
    </source>
</evidence>
<dbReference type="AlphaFoldDB" id="A0A1N7M039"/>
<feature type="transmembrane region" description="Helical" evidence="6">
    <location>
        <begin position="395"/>
        <end position="417"/>
    </location>
</feature>
<evidence type="ECO:0000313" key="10">
    <source>
        <dbReference type="Proteomes" id="UP000186141"/>
    </source>
</evidence>
<dbReference type="EMBL" id="FTOT01000002">
    <property type="protein sequence ID" value="SIS79321.1"/>
    <property type="molecule type" value="Genomic_DNA"/>
</dbReference>
<feature type="transmembrane region" description="Helical" evidence="6">
    <location>
        <begin position="253"/>
        <end position="275"/>
    </location>
</feature>
<evidence type="ECO:0000256" key="6">
    <source>
        <dbReference type="SAM" id="Phobius"/>
    </source>
</evidence>
<feature type="domain" description="DUF4131" evidence="8">
    <location>
        <begin position="36"/>
        <end position="192"/>
    </location>
</feature>
<evidence type="ECO:0000259" key="8">
    <source>
        <dbReference type="Pfam" id="PF13567"/>
    </source>
</evidence>
<dbReference type="Pfam" id="PF13567">
    <property type="entry name" value="DUF4131"/>
    <property type="match status" value="1"/>
</dbReference>
<evidence type="ECO:0000256" key="2">
    <source>
        <dbReference type="ARBA" id="ARBA00022475"/>
    </source>
</evidence>
<feature type="transmembrane region" description="Helical" evidence="6">
    <location>
        <begin position="15"/>
        <end position="33"/>
    </location>
</feature>
<evidence type="ECO:0000256" key="1">
    <source>
        <dbReference type="ARBA" id="ARBA00004651"/>
    </source>
</evidence>
<keyword evidence="2" id="KW-1003">Cell membrane</keyword>
<dbReference type="PANTHER" id="PTHR30619">
    <property type="entry name" value="DNA INTERNALIZATION/COMPETENCE PROTEIN COMEC/REC2"/>
    <property type="match status" value="1"/>
</dbReference>
<feature type="domain" description="ComEC/Rec2-related protein" evidence="7">
    <location>
        <begin position="232"/>
        <end position="509"/>
    </location>
</feature>
<reference evidence="9 10" key="1">
    <citation type="submission" date="2017-01" db="EMBL/GenBank/DDBJ databases">
        <authorList>
            <person name="Mah S.A."/>
            <person name="Swanson W.J."/>
            <person name="Moy G.W."/>
            <person name="Vacquier V.D."/>
        </authorList>
    </citation>
    <scope>NUCLEOTIDE SEQUENCE [LARGE SCALE GENOMIC DNA]</scope>
    <source>
        <strain evidence="9 10">DSM 26375</strain>
    </source>
</reference>
<protein>
    <submittedName>
        <fullName evidence="9">Competence protein ComEC</fullName>
    </submittedName>
</protein>
<feature type="transmembrane region" description="Helical" evidence="6">
    <location>
        <begin position="336"/>
        <end position="352"/>
    </location>
</feature>
<dbReference type="NCBIfam" id="TIGR00360">
    <property type="entry name" value="ComEC_N-term"/>
    <property type="match status" value="1"/>
</dbReference>
<dbReference type="GO" id="GO:0005886">
    <property type="term" value="C:plasma membrane"/>
    <property type="evidence" value="ECO:0007669"/>
    <property type="project" value="UniProtKB-SubCell"/>
</dbReference>
<feature type="transmembrane region" description="Helical" evidence="6">
    <location>
        <begin position="429"/>
        <end position="452"/>
    </location>
</feature>
<feature type="transmembrane region" description="Helical" evidence="6">
    <location>
        <begin position="364"/>
        <end position="383"/>
    </location>
</feature>
<dbReference type="InterPro" id="IPR025405">
    <property type="entry name" value="DUF4131"/>
</dbReference>
<feature type="transmembrane region" description="Helical" evidence="6">
    <location>
        <begin position="40"/>
        <end position="58"/>
    </location>
</feature>
<dbReference type="RefSeq" id="WP_076529498.1">
    <property type="nucleotide sequence ID" value="NZ_BMEH01000002.1"/>
</dbReference>
<organism evidence="9 10">
    <name type="scientific">Gemmobacter megaterium</name>
    <dbReference type="NCBI Taxonomy" id="1086013"/>
    <lineage>
        <taxon>Bacteria</taxon>
        <taxon>Pseudomonadati</taxon>
        <taxon>Pseudomonadota</taxon>
        <taxon>Alphaproteobacteria</taxon>
        <taxon>Rhodobacterales</taxon>
        <taxon>Paracoccaceae</taxon>
        <taxon>Gemmobacter</taxon>
    </lineage>
</organism>
<feature type="transmembrane region" description="Helical" evidence="6">
    <location>
        <begin position="459"/>
        <end position="477"/>
    </location>
</feature>
<dbReference type="PANTHER" id="PTHR30619:SF1">
    <property type="entry name" value="RECOMBINATION PROTEIN 2"/>
    <property type="match status" value="1"/>
</dbReference>
<proteinExistence type="predicted"/>